<dbReference type="EMBL" id="PP511792">
    <property type="protein sequence ID" value="XCD07629.1"/>
    <property type="molecule type" value="Genomic_DNA"/>
</dbReference>
<evidence type="ECO:0000256" key="2">
    <source>
        <dbReference type="SAM" id="Phobius"/>
    </source>
</evidence>
<reference evidence="3" key="1">
    <citation type="submission" date="2024-03" db="EMBL/GenBank/DDBJ databases">
        <title>Diverse circular DNA viruses in blood, oral, and fecal samples of captive lemurs.</title>
        <authorList>
            <person name="Paietta E.N."/>
            <person name="Kraberger S."/>
            <person name="Lund M.C."/>
            <person name="Custer J.M."/>
            <person name="Vargas K.M."/>
            <person name="Ehmke E.E."/>
            <person name="Yoder A.D."/>
            <person name="Varsani A."/>
        </authorList>
    </citation>
    <scope>NUCLEOTIDE SEQUENCE</scope>
    <source>
        <strain evidence="3">Duke_28FS_2</strain>
    </source>
</reference>
<feature type="region of interest" description="Disordered" evidence="1">
    <location>
        <begin position="54"/>
        <end position="147"/>
    </location>
</feature>
<protein>
    <submittedName>
        <fullName evidence="3">Uncharacterized protein</fullName>
    </submittedName>
</protein>
<organism evidence="3">
    <name type="scientific">Dulem virus 33</name>
    <dbReference type="NCBI Taxonomy" id="3145751"/>
    <lineage>
        <taxon>Viruses</taxon>
        <taxon>Duplodnaviria</taxon>
        <taxon>Heunggongvirae</taxon>
        <taxon>Uroviricota</taxon>
        <taxon>Caudoviricetes</taxon>
    </lineage>
</organism>
<proteinExistence type="predicted"/>
<name>A0AAU8B5R4_9CAUD</name>
<accession>A0AAU8B5R4</accession>
<evidence type="ECO:0000313" key="3">
    <source>
        <dbReference type="EMBL" id="XCD07629.1"/>
    </source>
</evidence>
<sequence length="205" mass="22034">MQTAIAFIGLIALICTIVFAVKSIRKRGRHPKQIFFVSLAVFIVCLILTPSSETNERVNDGTSSEGVIESASAETPEISELLPSADVSEPVNTSEPPNIEPTDDPDTQVSVMPPITSREPGYSPSLESVAPSKEVETPEPSPSSDVPVEATETIIHGKPSSTTVYVSDRSHTIHSVSDCSGMKNYTEMTLGDADSKGYNYCPNCW</sequence>
<evidence type="ECO:0000256" key="1">
    <source>
        <dbReference type="SAM" id="MobiDB-lite"/>
    </source>
</evidence>
<feature type="transmembrane region" description="Helical" evidence="2">
    <location>
        <begin position="30"/>
        <end position="49"/>
    </location>
</feature>
<keyword evidence="2" id="KW-1133">Transmembrane helix</keyword>
<keyword evidence="2" id="KW-0812">Transmembrane</keyword>
<keyword evidence="2" id="KW-0472">Membrane</keyword>